<dbReference type="InterPro" id="IPR013216">
    <property type="entry name" value="Methyltransf_11"/>
</dbReference>
<dbReference type="GO" id="GO:0032259">
    <property type="term" value="P:methylation"/>
    <property type="evidence" value="ECO:0007669"/>
    <property type="project" value="UniProtKB-KW"/>
</dbReference>
<protein>
    <submittedName>
        <fullName evidence="2">SAM-dependent methyltransferase</fullName>
    </submittedName>
</protein>
<dbReference type="InterPro" id="IPR029063">
    <property type="entry name" value="SAM-dependent_MTases_sf"/>
</dbReference>
<dbReference type="Gene3D" id="3.40.50.150">
    <property type="entry name" value="Vaccinia Virus protein VP39"/>
    <property type="match status" value="1"/>
</dbReference>
<dbReference type="Proteomes" id="UP000253410">
    <property type="component" value="Unassembled WGS sequence"/>
</dbReference>
<proteinExistence type="predicted"/>
<keyword evidence="2" id="KW-0489">Methyltransferase</keyword>
<feature type="domain" description="Methyltransferase type 11" evidence="1">
    <location>
        <begin position="38"/>
        <end position="128"/>
    </location>
</feature>
<gene>
    <name evidence="2" type="ORF">DF182_06550</name>
</gene>
<dbReference type="AlphaFoldDB" id="A0A365Y170"/>
<dbReference type="SUPFAM" id="SSF53335">
    <property type="entry name" value="S-adenosyl-L-methionine-dependent methyltransferases"/>
    <property type="match status" value="1"/>
</dbReference>
<dbReference type="PANTHER" id="PTHR43861:SF1">
    <property type="entry name" value="TRANS-ACONITATE 2-METHYLTRANSFERASE"/>
    <property type="match status" value="1"/>
</dbReference>
<keyword evidence="3" id="KW-1185">Reference proteome</keyword>
<evidence type="ECO:0000259" key="1">
    <source>
        <dbReference type="Pfam" id="PF08241"/>
    </source>
</evidence>
<dbReference type="Pfam" id="PF08241">
    <property type="entry name" value="Methyltransf_11"/>
    <property type="match status" value="1"/>
</dbReference>
<evidence type="ECO:0000313" key="2">
    <source>
        <dbReference type="EMBL" id="RBL92250.1"/>
    </source>
</evidence>
<evidence type="ECO:0000313" key="3">
    <source>
        <dbReference type="Proteomes" id="UP000253410"/>
    </source>
</evidence>
<accession>A0A365Y170</accession>
<dbReference type="RefSeq" id="WP_113614849.1">
    <property type="nucleotide sequence ID" value="NZ_QFFJ01000001.1"/>
</dbReference>
<dbReference type="OrthoDB" id="9789123at2"/>
<name>A0A365Y170_9BACT</name>
<reference evidence="2 3" key="1">
    <citation type="submission" date="2018-05" db="EMBL/GenBank/DDBJ databases">
        <title>Chitinophaga sp. K3CV102501T nov., isolated from isolated from a monsoon evergreen broad-leaved forest soil.</title>
        <authorList>
            <person name="Lv Y."/>
        </authorList>
    </citation>
    <scope>NUCLEOTIDE SEQUENCE [LARGE SCALE GENOMIC DNA]</scope>
    <source>
        <strain evidence="2 3">GDMCC 1.1325</strain>
    </source>
</reference>
<dbReference type="PANTHER" id="PTHR43861">
    <property type="entry name" value="TRANS-ACONITATE 2-METHYLTRANSFERASE-RELATED"/>
    <property type="match status" value="1"/>
</dbReference>
<keyword evidence="2" id="KW-0808">Transferase</keyword>
<sequence length="251" mass="28134">MADTWNAELYKTKHAFVFEYGNSLIGDWLQPQAGEQILDLGCGTGELTAQLAASGAQVTGIDASPAMIATARQTFPEGSFDVADATTFSLPQQFDAIFSNATLHWVREKEKAIARMYAQLKKGGRLVIEMGGKGNVDSILHTLNIVMQEKGYHYEPFWYFPSPGEYTTLLEQAGFKVERVHFFDRPTRLADPHTGIIDWLQMFGQHFFAGIPETDIQNILQQVQQELAPQITRNGELYADYVRLRVAAIKI</sequence>
<dbReference type="EMBL" id="QFFJ01000001">
    <property type="protein sequence ID" value="RBL92250.1"/>
    <property type="molecule type" value="Genomic_DNA"/>
</dbReference>
<comment type="caution">
    <text evidence="2">The sequence shown here is derived from an EMBL/GenBank/DDBJ whole genome shotgun (WGS) entry which is preliminary data.</text>
</comment>
<organism evidence="2 3">
    <name type="scientific">Chitinophaga flava</name>
    <dbReference type="NCBI Taxonomy" id="2259036"/>
    <lineage>
        <taxon>Bacteria</taxon>
        <taxon>Pseudomonadati</taxon>
        <taxon>Bacteroidota</taxon>
        <taxon>Chitinophagia</taxon>
        <taxon>Chitinophagales</taxon>
        <taxon>Chitinophagaceae</taxon>
        <taxon>Chitinophaga</taxon>
    </lineage>
</organism>
<dbReference type="CDD" id="cd02440">
    <property type="entry name" value="AdoMet_MTases"/>
    <property type="match status" value="1"/>
</dbReference>
<dbReference type="GO" id="GO:0008757">
    <property type="term" value="F:S-adenosylmethionine-dependent methyltransferase activity"/>
    <property type="evidence" value="ECO:0007669"/>
    <property type="project" value="InterPro"/>
</dbReference>